<dbReference type="Pfam" id="PF00704">
    <property type="entry name" value="Glyco_hydro_18"/>
    <property type="match status" value="1"/>
</dbReference>
<dbReference type="GO" id="GO:0006032">
    <property type="term" value="P:chitin catabolic process"/>
    <property type="evidence" value="ECO:0007669"/>
    <property type="project" value="TreeGrafter"/>
</dbReference>
<evidence type="ECO:0000256" key="1">
    <source>
        <dbReference type="SAM" id="SignalP"/>
    </source>
</evidence>
<reference evidence="4" key="1">
    <citation type="submission" date="2025-08" db="UniProtKB">
        <authorList>
            <consortium name="RefSeq"/>
        </authorList>
    </citation>
    <scope>IDENTIFICATION</scope>
    <source>
        <tissue evidence="4">Whole body</tissue>
    </source>
</reference>
<dbReference type="InterPro" id="IPR029070">
    <property type="entry name" value="Chitinase_insertion_sf"/>
</dbReference>
<dbReference type="InterPro" id="IPR001223">
    <property type="entry name" value="Glyco_hydro18_cat"/>
</dbReference>
<dbReference type="PANTHER" id="PTHR11177:SF403">
    <property type="entry name" value="CHITINASE 2-RELATED"/>
    <property type="match status" value="1"/>
</dbReference>
<keyword evidence="1" id="KW-0732">Signal</keyword>
<gene>
    <name evidence="4" type="primary">LOC113391794</name>
</gene>
<proteinExistence type="predicted"/>
<dbReference type="AlphaFoldDB" id="A0A8B8HFS1"/>
<dbReference type="PANTHER" id="PTHR11177">
    <property type="entry name" value="CHITINASE"/>
    <property type="match status" value="1"/>
</dbReference>
<dbReference type="GO" id="GO:0005975">
    <property type="term" value="P:carbohydrate metabolic process"/>
    <property type="evidence" value="ECO:0007669"/>
    <property type="project" value="InterPro"/>
</dbReference>
<evidence type="ECO:0000259" key="2">
    <source>
        <dbReference type="PROSITE" id="PS51910"/>
    </source>
</evidence>
<dbReference type="SUPFAM" id="SSF51445">
    <property type="entry name" value="(Trans)glycosidases"/>
    <property type="match status" value="1"/>
</dbReference>
<evidence type="ECO:0000313" key="4">
    <source>
        <dbReference type="RefSeq" id="XP_026483658.1"/>
    </source>
</evidence>
<dbReference type="OrthoDB" id="73875at2759"/>
<accession>A0A8B8HFS1</accession>
<dbReference type="Gene3D" id="3.20.20.80">
    <property type="entry name" value="Glycosidases"/>
    <property type="match status" value="1"/>
</dbReference>
<dbReference type="GO" id="GO:0005576">
    <property type="term" value="C:extracellular region"/>
    <property type="evidence" value="ECO:0007669"/>
    <property type="project" value="TreeGrafter"/>
</dbReference>
<dbReference type="GeneID" id="113391794"/>
<evidence type="ECO:0000313" key="3">
    <source>
        <dbReference type="Proteomes" id="UP001652626"/>
    </source>
</evidence>
<dbReference type="PROSITE" id="PS51910">
    <property type="entry name" value="GH18_2"/>
    <property type="match status" value="1"/>
</dbReference>
<dbReference type="RefSeq" id="XP_026483658.1">
    <property type="nucleotide sequence ID" value="XM_026627873.2"/>
</dbReference>
<dbReference type="Proteomes" id="UP001652626">
    <property type="component" value="Chromosome 28"/>
</dbReference>
<sequence length="496" mass="57134">MAAFISLIFLFVTLLHDLADGRGLAGSSHDKVIVCYVSRWSVYRPGAGSFDIFDIEPSLCTHLIYCFVGLDENTFKITNIDAFQDLEINDGKGGFKRIVALKEKHKHLKVSIGIGGWNEGSAKYSKMAADPKLRNIFIRSVMNFLETYKFDGLDLNWDYPTQRGGKPEDRKNYVHLIRELSEAFEPYGFLLTAALRPGKDDMDTVYDLTHVNYYLDFMHIMTYDYHGAWDGVVGANAPIRGQYKDDIYSIEYTINYLLSHGLTPSKMVFGLPMYGRTYWFNTRNVNDIIFGETTTKTTGFQGQFSKEDGFMGYNEICLEITNKSSLWTQHWEEHTSTPYIRDEERFITYDNPRSIANKVKFAMDRGLGGFSAWSIVTDDFRGSCDEEPDTYKDYIERFNKISDQTLLKDALISLTENENENQFYVISDKKVRLRLPKPSFANYPLLRTVNEAIFLATEEKRVLDEMEKIKTHRRNELEKGSSPCIRTCTEVCFYGL</sequence>
<dbReference type="GO" id="GO:0008061">
    <property type="term" value="F:chitin binding"/>
    <property type="evidence" value="ECO:0007669"/>
    <property type="project" value="InterPro"/>
</dbReference>
<protein>
    <submittedName>
        <fullName evidence="4">Probable chitinase 2</fullName>
    </submittedName>
</protein>
<dbReference type="Gene3D" id="3.10.50.10">
    <property type="match status" value="1"/>
</dbReference>
<dbReference type="InterPro" id="IPR011583">
    <property type="entry name" value="Chitinase_II/V-like_cat"/>
</dbReference>
<dbReference type="InterPro" id="IPR017853">
    <property type="entry name" value="GH"/>
</dbReference>
<organism evidence="3 4">
    <name type="scientific">Vanessa tameamea</name>
    <name type="common">Kamehameha butterfly</name>
    <dbReference type="NCBI Taxonomy" id="334116"/>
    <lineage>
        <taxon>Eukaryota</taxon>
        <taxon>Metazoa</taxon>
        <taxon>Ecdysozoa</taxon>
        <taxon>Arthropoda</taxon>
        <taxon>Hexapoda</taxon>
        <taxon>Insecta</taxon>
        <taxon>Pterygota</taxon>
        <taxon>Neoptera</taxon>
        <taxon>Endopterygota</taxon>
        <taxon>Lepidoptera</taxon>
        <taxon>Glossata</taxon>
        <taxon>Ditrysia</taxon>
        <taxon>Papilionoidea</taxon>
        <taxon>Nymphalidae</taxon>
        <taxon>Nymphalinae</taxon>
        <taxon>Vanessa</taxon>
    </lineage>
</organism>
<feature type="domain" description="GH18" evidence="2">
    <location>
        <begin position="31"/>
        <end position="402"/>
    </location>
</feature>
<dbReference type="SUPFAM" id="SSF54556">
    <property type="entry name" value="Chitinase insertion domain"/>
    <property type="match status" value="1"/>
</dbReference>
<dbReference type="InterPro" id="IPR050314">
    <property type="entry name" value="Glycosyl_Hydrlase_18"/>
</dbReference>
<dbReference type="OMA" id="DFMHIMT"/>
<keyword evidence="3" id="KW-1185">Reference proteome</keyword>
<feature type="chain" id="PRO_5034242871" evidence="1">
    <location>
        <begin position="22"/>
        <end position="496"/>
    </location>
</feature>
<dbReference type="SMART" id="SM00636">
    <property type="entry name" value="Glyco_18"/>
    <property type="match status" value="1"/>
</dbReference>
<name>A0A8B8HFS1_VANTA</name>
<feature type="signal peptide" evidence="1">
    <location>
        <begin position="1"/>
        <end position="21"/>
    </location>
</feature>
<dbReference type="GO" id="GO:0004568">
    <property type="term" value="F:chitinase activity"/>
    <property type="evidence" value="ECO:0007669"/>
    <property type="project" value="TreeGrafter"/>
</dbReference>